<organism evidence="8 9">
    <name type="scientific">Filobasidium floriforme</name>
    <dbReference type="NCBI Taxonomy" id="5210"/>
    <lineage>
        <taxon>Eukaryota</taxon>
        <taxon>Fungi</taxon>
        <taxon>Dikarya</taxon>
        <taxon>Basidiomycota</taxon>
        <taxon>Agaricomycotina</taxon>
        <taxon>Tremellomycetes</taxon>
        <taxon>Filobasidiales</taxon>
        <taxon>Filobasidiaceae</taxon>
        <taxon>Filobasidium</taxon>
    </lineage>
</organism>
<dbReference type="SUPFAM" id="SSF103473">
    <property type="entry name" value="MFS general substrate transporter"/>
    <property type="match status" value="1"/>
</dbReference>
<feature type="transmembrane region" description="Helical" evidence="7">
    <location>
        <begin position="466"/>
        <end position="487"/>
    </location>
</feature>
<evidence type="ECO:0000256" key="4">
    <source>
        <dbReference type="ARBA" id="ARBA00022692"/>
    </source>
</evidence>
<dbReference type="GO" id="GO:0000329">
    <property type="term" value="C:fungal-type vacuole membrane"/>
    <property type="evidence" value="ECO:0007669"/>
    <property type="project" value="TreeGrafter"/>
</dbReference>
<comment type="caution">
    <text evidence="8">The sequence shown here is derived from an EMBL/GenBank/DDBJ whole genome shotgun (WGS) entry which is preliminary data.</text>
</comment>
<dbReference type="EMBL" id="JABELV010000088">
    <property type="protein sequence ID" value="KAG7531526.1"/>
    <property type="molecule type" value="Genomic_DNA"/>
</dbReference>
<evidence type="ECO:0000256" key="6">
    <source>
        <dbReference type="ARBA" id="ARBA00023136"/>
    </source>
</evidence>
<feature type="transmembrane region" description="Helical" evidence="7">
    <location>
        <begin position="434"/>
        <end position="454"/>
    </location>
</feature>
<feature type="transmembrane region" description="Helical" evidence="7">
    <location>
        <begin position="92"/>
        <end position="111"/>
    </location>
</feature>
<dbReference type="InterPro" id="IPR036259">
    <property type="entry name" value="MFS_trans_sf"/>
</dbReference>
<feature type="transmembrane region" description="Helical" evidence="7">
    <location>
        <begin position="65"/>
        <end position="85"/>
    </location>
</feature>
<reference evidence="8" key="1">
    <citation type="submission" date="2020-04" db="EMBL/GenBank/DDBJ databases">
        <title>Analysis of mating type loci in Filobasidium floriforme.</title>
        <authorList>
            <person name="Nowrousian M."/>
        </authorList>
    </citation>
    <scope>NUCLEOTIDE SEQUENCE</scope>
    <source>
        <strain evidence="8">CBS 6242</strain>
    </source>
</reference>
<feature type="transmembrane region" description="Helical" evidence="7">
    <location>
        <begin position="148"/>
        <end position="170"/>
    </location>
</feature>
<accession>A0A8K0JPI5</accession>
<dbReference type="AlphaFoldDB" id="A0A8K0JPI5"/>
<proteinExistence type="inferred from homology"/>
<comment type="subcellular location">
    <subcellularLocation>
        <location evidence="1">Membrane</location>
        <topology evidence="1">Multi-pass membrane protein</topology>
    </subcellularLocation>
</comment>
<evidence type="ECO:0000256" key="1">
    <source>
        <dbReference type="ARBA" id="ARBA00004141"/>
    </source>
</evidence>
<evidence type="ECO:0008006" key="10">
    <source>
        <dbReference type="Google" id="ProtNLM"/>
    </source>
</evidence>
<evidence type="ECO:0000256" key="2">
    <source>
        <dbReference type="ARBA" id="ARBA00006595"/>
    </source>
</evidence>
<evidence type="ECO:0000313" key="9">
    <source>
        <dbReference type="Proteomes" id="UP000812966"/>
    </source>
</evidence>
<feature type="transmembrane region" description="Helical" evidence="7">
    <location>
        <begin position="378"/>
        <end position="395"/>
    </location>
</feature>
<dbReference type="OrthoDB" id="330047at2759"/>
<evidence type="ECO:0000256" key="7">
    <source>
        <dbReference type="SAM" id="Phobius"/>
    </source>
</evidence>
<dbReference type="Proteomes" id="UP000812966">
    <property type="component" value="Unassembled WGS sequence"/>
</dbReference>
<keyword evidence="4 7" id="KW-0812">Transmembrane</keyword>
<keyword evidence="6 7" id="KW-0472">Membrane</keyword>
<keyword evidence="3" id="KW-0813">Transport</keyword>
<feature type="transmembrane region" description="Helical" evidence="7">
    <location>
        <begin position="185"/>
        <end position="203"/>
    </location>
</feature>
<feature type="transmembrane region" description="Helical" evidence="7">
    <location>
        <begin position="12"/>
        <end position="35"/>
    </location>
</feature>
<protein>
    <recommendedName>
        <fullName evidence="10">MFS transporter</fullName>
    </recommendedName>
</protein>
<evidence type="ECO:0000313" key="8">
    <source>
        <dbReference type="EMBL" id="KAG7531526.1"/>
    </source>
</evidence>
<feature type="transmembrane region" description="Helical" evidence="7">
    <location>
        <begin position="401"/>
        <end position="422"/>
    </location>
</feature>
<keyword evidence="5 7" id="KW-1133">Transmembrane helix</keyword>
<gene>
    <name evidence="8" type="ORF">FFLO_04266</name>
</gene>
<evidence type="ECO:0000256" key="5">
    <source>
        <dbReference type="ARBA" id="ARBA00022989"/>
    </source>
</evidence>
<comment type="similarity">
    <text evidence="2">Belongs to the SLC43A transporter (TC 2.A.1.44) family.</text>
</comment>
<dbReference type="PANTHER" id="PTHR20772">
    <property type="entry name" value="PROTEIN FMP42"/>
    <property type="match status" value="1"/>
</dbReference>
<feature type="transmembrane region" description="Helical" evidence="7">
    <location>
        <begin position="347"/>
        <end position="366"/>
    </location>
</feature>
<feature type="transmembrane region" description="Helical" evidence="7">
    <location>
        <begin position="308"/>
        <end position="327"/>
    </location>
</feature>
<sequence>MNAEVISSRKRLGQVGASIFWCFTTAGVVFGYPALKPVLVDSAVYSELCEDGVKYCAASDTRMNFMFTVATVITNGSALAVGSMLDWQGPRSTTIAGAMVFLLGNFLFGVQKVNGVFDTYLIGYSLIALGSVAIFLSQFHLSNAFPQYSGVILAALTGAFDSSSVPYLIYREVFFKLGERPSLRTFFWLYTLLPIAIILQQILAGPKEIYVRTVTPDPFVTLADDDDLDDLARARSPRRVYDGEQPVYTPSADPVASGFSRLSYNMPTNPNGYVDEDENIEILDHGKGDLVVGAMFSKTLKEQLSSDWFWIICAYLFVQMLRTNYYLATVQSQLEYYTDALLADTLTRAFTVLLPLAGIVGIPFVGKLLDTRPTIETSWILLVFGVSFGILTIIPRTVPQLIGIGVLVFNRPLLYTYLSDLFAKVFGFQTFGKVYGLAMTLSGIVGLLLTPFDIFTKDHGGNFTPINIALMIAGFVTNVGLTAKLYFHVRKGRIALPYDDH</sequence>
<evidence type="ECO:0000256" key="3">
    <source>
        <dbReference type="ARBA" id="ARBA00022448"/>
    </source>
</evidence>
<dbReference type="InterPro" id="IPR052599">
    <property type="entry name" value="SLC43A_AATransporter"/>
</dbReference>
<name>A0A8K0JPI5_9TREE</name>
<keyword evidence="9" id="KW-1185">Reference proteome</keyword>
<feature type="transmembrane region" description="Helical" evidence="7">
    <location>
        <begin position="117"/>
        <end position="136"/>
    </location>
</feature>
<dbReference type="PANTHER" id="PTHR20772:SF2">
    <property type="entry name" value="PROTEIN FMP42"/>
    <property type="match status" value="1"/>
</dbReference>